<organism evidence="1 2">
    <name type="scientific">Hathewaya histolytica</name>
    <name type="common">Clostridium histolyticum</name>
    <dbReference type="NCBI Taxonomy" id="1498"/>
    <lineage>
        <taxon>Bacteria</taxon>
        <taxon>Bacillati</taxon>
        <taxon>Bacillota</taxon>
        <taxon>Clostridia</taxon>
        <taxon>Eubacteriales</taxon>
        <taxon>Clostridiaceae</taxon>
        <taxon>Hathewaya</taxon>
    </lineage>
</organism>
<dbReference type="AlphaFoldDB" id="A0A4U9RJ28"/>
<accession>A0A4U9RJ28</accession>
<sequence>MVIYYDLETKEIKRTEDNTMEPVLPLNIDLENKIKFYKGKSEGIICLPYEMGIHIFDYKLCFNESGQFTGLQPKQISNE</sequence>
<dbReference type="EMBL" id="LR590481">
    <property type="protein sequence ID" value="VTQ88810.1"/>
    <property type="molecule type" value="Genomic_DNA"/>
</dbReference>
<protein>
    <submittedName>
        <fullName evidence="1">Uncharacterized protein</fullName>
    </submittedName>
</protein>
<proteinExistence type="predicted"/>
<gene>
    <name evidence="1" type="ORF">NCTC503_01296</name>
</gene>
<keyword evidence="2" id="KW-1185">Reference proteome</keyword>
<dbReference type="RefSeq" id="WP_138209967.1">
    <property type="nucleotide sequence ID" value="NZ_CBCSDB010000024.1"/>
</dbReference>
<reference evidence="1 2" key="1">
    <citation type="submission" date="2019-05" db="EMBL/GenBank/DDBJ databases">
        <authorList>
            <consortium name="Pathogen Informatics"/>
        </authorList>
    </citation>
    <scope>NUCLEOTIDE SEQUENCE [LARGE SCALE GENOMIC DNA]</scope>
    <source>
        <strain evidence="1 2">NCTC503</strain>
    </source>
</reference>
<evidence type="ECO:0000313" key="2">
    <source>
        <dbReference type="Proteomes" id="UP000308489"/>
    </source>
</evidence>
<name>A0A4U9RJ28_HATHI</name>
<dbReference type="Proteomes" id="UP000308489">
    <property type="component" value="Chromosome 1"/>
</dbReference>
<evidence type="ECO:0000313" key="1">
    <source>
        <dbReference type="EMBL" id="VTQ88810.1"/>
    </source>
</evidence>
<dbReference type="KEGG" id="hhw:NCTC503_01296"/>